<dbReference type="Gene3D" id="3.40.50.2020">
    <property type="match status" value="1"/>
</dbReference>
<reference evidence="1" key="1">
    <citation type="submission" date="2021-01" db="EMBL/GenBank/DDBJ databases">
        <authorList>
            <person name="Corre E."/>
            <person name="Pelletier E."/>
            <person name="Niang G."/>
            <person name="Scheremetjew M."/>
            <person name="Finn R."/>
            <person name="Kale V."/>
            <person name="Holt S."/>
            <person name="Cochrane G."/>
            <person name="Meng A."/>
            <person name="Brown T."/>
            <person name="Cohen L."/>
        </authorList>
    </citation>
    <scope>NUCLEOTIDE SEQUENCE</scope>
    <source>
        <strain evidence="1">CCMP281</strain>
    </source>
</reference>
<sequence>MTKLAEALASELGCALTLCTSELKSAAAMCLESFPSGDPNVKLRIEAVRDQHVVLLFDQGPDTNTFEQLSILLFLQRFTVPHALAEYSKDKWKRTITDGAYDVCSAASITVIVPWYRYCQMERTCRWSVVDTKWYNGEPQGEFVDIPTAHTFASLLSSEPAGSRQVSCLYGATHCPDPTSWYRITSSFIGCTAALCFMWSHLLSPLKPSPRASAYCCSQRVLSSCRNSCCW</sequence>
<protein>
    <submittedName>
        <fullName evidence="1">Uncharacterized protein</fullName>
    </submittedName>
</protein>
<proteinExistence type="predicted"/>
<dbReference type="AlphaFoldDB" id="A0A7S3FM32"/>
<gene>
    <name evidence="1" type="ORF">HERI1096_LOCUS40536</name>
</gene>
<accession>A0A7S3FM32</accession>
<name>A0A7S3FM32_9EUKA</name>
<dbReference type="EMBL" id="HBHX01073217">
    <property type="protein sequence ID" value="CAE0154432.1"/>
    <property type="molecule type" value="Transcribed_RNA"/>
</dbReference>
<dbReference type="InterPro" id="IPR029057">
    <property type="entry name" value="PRTase-like"/>
</dbReference>
<evidence type="ECO:0000313" key="1">
    <source>
        <dbReference type="EMBL" id="CAE0154432.1"/>
    </source>
</evidence>
<organism evidence="1">
    <name type="scientific">Haptolina ericina</name>
    <dbReference type="NCBI Taxonomy" id="156174"/>
    <lineage>
        <taxon>Eukaryota</taxon>
        <taxon>Haptista</taxon>
        <taxon>Haptophyta</taxon>
        <taxon>Prymnesiophyceae</taxon>
        <taxon>Prymnesiales</taxon>
        <taxon>Prymnesiaceae</taxon>
        <taxon>Haptolina</taxon>
    </lineage>
</organism>